<dbReference type="PANTHER" id="PTHR43847">
    <property type="entry name" value="BLL3993 PROTEIN"/>
    <property type="match status" value="1"/>
</dbReference>
<evidence type="ECO:0000256" key="3">
    <source>
        <dbReference type="ARBA" id="ARBA00022989"/>
    </source>
</evidence>
<feature type="transmembrane region" description="Helical" evidence="5">
    <location>
        <begin position="6"/>
        <end position="22"/>
    </location>
</feature>
<dbReference type="EMBL" id="BMZE01000001">
    <property type="protein sequence ID" value="GHA15929.1"/>
    <property type="molecule type" value="Genomic_DNA"/>
</dbReference>
<feature type="transmembrane region" description="Helical" evidence="5">
    <location>
        <begin position="118"/>
        <end position="146"/>
    </location>
</feature>
<comment type="caution">
    <text evidence="6">The sequence shown here is derived from an EMBL/GenBank/DDBJ whole genome shotgun (WGS) entry which is preliminary data.</text>
</comment>
<dbReference type="GO" id="GO:0012505">
    <property type="term" value="C:endomembrane system"/>
    <property type="evidence" value="ECO:0007669"/>
    <property type="project" value="UniProtKB-SubCell"/>
</dbReference>
<reference evidence="6" key="1">
    <citation type="journal article" date="2014" name="Int. J. Syst. Evol. Microbiol.">
        <title>Complete genome sequence of Corynebacterium casei LMG S-19264T (=DSM 44701T), isolated from a smear-ripened cheese.</title>
        <authorList>
            <consortium name="US DOE Joint Genome Institute (JGI-PGF)"/>
            <person name="Walter F."/>
            <person name="Albersmeier A."/>
            <person name="Kalinowski J."/>
            <person name="Ruckert C."/>
        </authorList>
    </citation>
    <scope>NUCLEOTIDE SEQUENCE</scope>
    <source>
        <strain evidence="6">KCTC 32437</strain>
    </source>
</reference>
<dbReference type="Proteomes" id="UP000646579">
    <property type="component" value="Unassembled WGS sequence"/>
</dbReference>
<dbReference type="InterPro" id="IPR052527">
    <property type="entry name" value="Metal_cation-efflux_comp"/>
</dbReference>
<evidence type="ECO:0000256" key="4">
    <source>
        <dbReference type="ARBA" id="ARBA00023136"/>
    </source>
</evidence>
<keyword evidence="7" id="KW-1185">Reference proteome</keyword>
<evidence type="ECO:0000256" key="5">
    <source>
        <dbReference type="SAM" id="Phobius"/>
    </source>
</evidence>
<sequence>MTLDLFVTLVSAVIVGAYMWSVRGHFASEGMPRGALVIALIVTANTIVLLALTWLLPQPAWAQILGIAIEIASGLLFVWAIMSSRKARLKFVFDPEHPHGLVESGPYRFVRHPFYVSYIVFWTGWSIATWSAWSLIGLVVVIALYVRAARMEENNFAATPMSGEYASYRQRVGFFWPRLR</sequence>
<feature type="transmembrane region" description="Helical" evidence="5">
    <location>
        <begin position="34"/>
        <end position="55"/>
    </location>
</feature>
<keyword evidence="4 5" id="KW-0472">Membrane</keyword>
<evidence type="ECO:0000256" key="2">
    <source>
        <dbReference type="ARBA" id="ARBA00022692"/>
    </source>
</evidence>
<keyword evidence="2 5" id="KW-0812">Transmembrane</keyword>
<dbReference type="InterPro" id="IPR007318">
    <property type="entry name" value="Phopholipid_MeTrfase"/>
</dbReference>
<evidence type="ECO:0000313" key="6">
    <source>
        <dbReference type="EMBL" id="GHA15929.1"/>
    </source>
</evidence>
<dbReference type="AlphaFoldDB" id="A0A918RY83"/>
<dbReference type="PANTHER" id="PTHR43847:SF1">
    <property type="entry name" value="BLL3993 PROTEIN"/>
    <property type="match status" value="1"/>
</dbReference>
<comment type="subcellular location">
    <subcellularLocation>
        <location evidence="1">Endomembrane system</location>
        <topology evidence="1">Multi-pass membrane protein</topology>
    </subcellularLocation>
</comment>
<reference evidence="6" key="2">
    <citation type="submission" date="2020-09" db="EMBL/GenBank/DDBJ databases">
        <authorList>
            <person name="Sun Q."/>
            <person name="Kim S."/>
        </authorList>
    </citation>
    <scope>NUCLEOTIDE SEQUENCE</scope>
    <source>
        <strain evidence="6">KCTC 32437</strain>
    </source>
</reference>
<evidence type="ECO:0000313" key="7">
    <source>
        <dbReference type="Proteomes" id="UP000646579"/>
    </source>
</evidence>
<dbReference type="RefSeq" id="WP_189423717.1">
    <property type="nucleotide sequence ID" value="NZ_BMZE01000001.1"/>
</dbReference>
<feature type="transmembrane region" description="Helical" evidence="5">
    <location>
        <begin position="61"/>
        <end position="81"/>
    </location>
</feature>
<keyword evidence="3 5" id="KW-1133">Transmembrane helix</keyword>
<name>A0A918RY83_9HYPH</name>
<gene>
    <name evidence="6" type="ORF">GCM10007989_08550</name>
</gene>
<proteinExistence type="predicted"/>
<dbReference type="Gene3D" id="1.20.120.1630">
    <property type="match status" value="1"/>
</dbReference>
<dbReference type="PROSITE" id="PS50244">
    <property type="entry name" value="S5A_REDUCTASE"/>
    <property type="match status" value="1"/>
</dbReference>
<accession>A0A918RY83</accession>
<evidence type="ECO:0000256" key="1">
    <source>
        <dbReference type="ARBA" id="ARBA00004127"/>
    </source>
</evidence>
<protein>
    <recommendedName>
        <fullName evidence="8">Protein-S-isoprenylcysteine O-methyltransferase Ste14</fullName>
    </recommendedName>
</protein>
<organism evidence="6 7">
    <name type="scientific">Devosia pacifica</name>
    <dbReference type="NCBI Taxonomy" id="1335967"/>
    <lineage>
        <taxon>Bacteria</taxon>
        <taxon>Pseudomonadati</taxon>
        <taxon>Pseudomonadota</taxon>
        <taxon>Alphaproteobacteria</taxon>
        <taxon>Hyphomicrobiales</taxon>
        <taxon>Devosiaceae</taxon>
        <taxon>Devosia</taxon>
    </lineage>
</organism>
<evidence type="ECO:0008006" key="8">
    <source>
        <dbReference type="Google" id="ProtNLM"/>
    </source>
</evidence>
<dbReference type="Pfam" id="PF04191">
    <property type="entry name" value="PEMT"/>
    <property type="match status" value="1"/>
</dbReference>